<dbReference type="InterPro" id="IPR053327">
    <property type="entry name" value="KIP"/>
</dbReference>
<name>A0A4Y7KAK7_PAPSO</name>
<gene>
    <name evidence="2" type="ORF">C5167_032494</name>
</gene>
<feature type="coiled-coil region" evidence="1">
    <location>
        <begin position="135"/>
        <end position="169"/>
    </location>
</feature>
<keyword evidence="1" id="KW-0175">Coiled coil</keyword>
<dbReference type="EMBL" id="CM010721">
    <property type="protein sequence ID" value="RZC69390.1"/>
    <property type="molecule type" value="Genomic_DNA"/>
</dbReference>
<evidence type="ECO:0000313" key="3">
    <source>
        <dbReference type="Proteomes" id="UP000316621"/>
    </source>
</evidence>
<dbReference type="PANTHER" id="PTHR36001:SF2">
    <property type="entry name" value="CTAGE FAMILY PROTEIN-RELATED"/>
    <property type="match status" value="1"/>
</dbReference>
<accession>A0A4Y7KAK7</accession>
<evidence type="ECO:0000313" key="2">
    <source>
        <dbReference type="EMBL" id="RZC69390.1"/>
    </source>
</evidence>
<dbReference type="AlphaFoldDB" id="A0A4Y7KAK7"/>
<dbReference type="PANTHER" id="PTHR36001">
    <property type="entry name" value="CTAGE FAMILY PROTEIN-RELATED"/>
    <property type="match status" value="1"/>
</dbReference>
<protein>
    <submittedName>
        <fullName evidence="2">Uncharacterized protein</fullName>
    </submittedName>
</protein>
<proteinExistence type="predicted"/>
<dbReference type="OMA" id="CEMAYLE"/>
<evidence type="ECO:0000256" key="1">
    <source>
        <dbReference type="SAM" id="Coils"/>
    </source>
</evidence>
<dbReference type="Proteomes" id="UP000316621">
    <property type="component" value="Chromosome 7"/>
</dbReference>
<feature type="coiled-coil region" evidence="1">
    <location>
        <begin position="22"/>
        <end position="70"/>
    </location>
</feature>
<reference evidence="2 3" key="1">
    <citation type="journal article" date="2018" name="Science">
        <title>The opium poppy genome and morphinan production.</title>
        <authorList>
            <person name="Guo L."/>
            <person name="Winzer T."/>
            <person name="Yang X."/>
            <person name="Li Y."/>
            <person name="Ning Z."/>
            <person name="He Z."/>
            <person name="Teodor R."/>
            <person name="Lu Y."/>
            <person name="Bowser T.A."/>
            <person name="Graham I.A."/>
            <person name="Ye K."/>
        </authorList>
    </citation>
    <scope>NUCLEOTIDE SEQUENCE [LARGE SCALE GENOMIC DNA]</scope>
    <source>
        <strain evidence="3">cv. HN1</strain>
        <tissue evidence="2">Leaves</tissue>
    </source>
</reference>
<dbReference type="Gramene" id="RZC69390">
    <property type="protein sequence ID" value="RZC69390"/>
    <property type="gene ID" value="C5167_032494"/>
</dbReference>
<organism evidence="2 3">
    <name type="scientific">Papaver somniferum</name>
    <name type="common">Opium poppy</name>
    <dbReference type="NCBI Taxonomy" id="3469"/>
    <lineage>
        <taxon>Eukaryota</taxon>
        <taxon>Viridiplantae</taxon>
        <taxon>Streptophyta</taxon>
        <taxon>Embryophyta</taxon>
        <taxon>Tracheophyta</taxon>
        <taxon>Spermatophyta</taxon>
        <taxon>Magnoliopsida</taxon>
        <taxon>Ranunculales</taxon>
        <taxon>Papaveraceae</taxon>
        <taxon>Papaveroideae</taxon>
        <taxon>Papaver</taxon>
    </lineage>
</organism>
<dbReference type="STRING" id="3469.A0A4Y7KAK7"/>
<keyword evidence="3" id="KW-1185">Reference proteome</keyword>
<sequence length="274" mass="30711">MAGGVDHQKHLLSLIRDFATEKSQGERRVVGLKKRIQDLESELDKENTQLEEAKRCKETAEQELKGYEFELALNEASVQALETRISATQDEISKIGSVVDAIKDQECLSRKLQEIVAHGSAKDDCADASTDNGILAEGDKQMVHLKSALKDLEDKIADITSQTRIEEQEYQEGEHINKKVHLQVKCEMAYLEKREIMLESIVKEMKHLQELTKYPSLQGCITTESEEECASLGEELQRRSKCPDCHLDNVGALGEILQTEKGMDASHSTDAPET</sequence>